<keyword evidence="8" id="KW-0382">Hypotensive agent</keyword>
<evidence type="ECO:0000256" key="1">
    <source>
        <dbReference type="ARBA" id="ARBA00004613"/>
    </source>
</evidence>
<evidence type="ECO:0000256" key="4">
    <source>
        <dbReference type="ARBA" id="ARBA00022525"/>
    </source>
</evidence>
<dbReference type="PANTHER" id="PTHR12167:SF2">
    <property type="entry name" value="C-TYPE NATRIURETIC PEPTIDE"/>
    <property type="match status" value="1"/>
</dbReference>
<keyword evidence="6" id="KW-0732">Signal</keyword>
<evidence type="ECO:0000313" key="13">
    <source>
        <dbReference type="Proteomes" id="UP000694406"/>
    </source>
</evidence>
<evidence type="ECO:0000256" key="9">
    <source>
        <dbReference type="ARBA" id="ARBA00023157"/>
    </source>
</evidence>
<keyword evidence="9" id="KW-1015">Disulfide bond</keyword>
<evidence type="ECO:0000256" key="6">
    <source>
        <dbReference type="ARBA" id="ARBA00022729"/>
    </source>
</evidence>
<dbReference type="GO" id="GO:0007168">
    <property type="term" value="P:receptor guanylyl cyclase signaling pathway"/>
    <property type="evidence" value="ECO:0007669"/>
    <property type="project" value="TreeGrafter"/>
</dbReference>
<dbReference type="InterPro" id="IPR000663">
    <property type="entry name" value="Natr_peptide"/>
</dbReference>
<dbReference type="GO" id="GO:0005179">
    <property type="term" value="F:hormone activity"/>
    <property type="evidence" value="ECO:0007669"/>
    <property type="project" value="InterPro"/>
</dbReference>
<evidence type="ECO:0000256" key="2">
    <source>
        <dbReference type="ARBA" id="ARBA00009041"/>
    </source>
</evidence>
<evidence type="ECO:0000256" key="8">
    <source>
        <dbReference type="ARBA" id="ARBA00022924"/>
    </source>
</evidence>
<dbReference type="GO" id="GO:0005576">
    <property type="term" value="C:extracellular region"/>
    <property type="evidence" value="ECO:0007669"/>
    <property type="project" value="UniProtKB-SubCell"/>
</dbReference>
<keyword evidence="4" id="KW-0964">Secreted</keyword>
<feature type="region of interest" description="Disordered" evidence="11">
    <location>
        <begin position="36"/>
        <end position="137"/>
    </location>
</feature>
<evidence type="ECO:0000313" key="12">
    <source>
        <dbReference type="Ensembl" id="ENSLLTP00000024388.1"/>
    </source>
</evidence>
<comment type="similarity">
    <text evidence="2 10">Belongs to the natriuretic peptide family.</text>
</comment>
<dbReference type="PROSITE" id="PS00263">
    <property type="entry name" value="NATRIURETIC_PEPTIDE"/>
    <property type="match status" value="1"/>
</dbReference>
<dbReference type="GO" id="GO:0008217">
    <property type="term" value="P:regulation of blood pressure"/>
    <property type="evidence" value="ECO:0007669"/>
    <property type="project" value="UniProtKB-KW"/>
</dbReference>
<evidence type="ECO:0000256" key="10">
    <source>
        <dbReference type="RuleBase" id="RU003686"/>
    </source>
</evidence>
<dbReference type="PRINTS" id="PR00710">
    <property type="entry name" value="NATPEPTIDES"/>
</dbReference>
<dbReference type="Ensembl" id="ENSLLTT00000025271.1">
    <property type="protein sequence ID" value="ENSLLTP00000024388.1"/>
    <property type="gene ID" value="ENSLLTG00000017947.1"/>
</dbReference>
<dbReference type="Proteomes" id="UP000694406">
    <property type="component" value="Unplaced"/>
</dbReference>
<dbReference type="Pfam" id="PF00212">
    <property type="entry name" value="ANP"/>
    <property type="match status" value="1"/>
</dbReference>
<evidence type="ECO:0000256" key="11">
    <source>
        <dbReference type="SAM" id="MobiDB-lite"/>
    </source>
</evidence>
<evidence type="ECO:0008006" key="14">
    <source>
        <dbReference type="Google" id="ProtNLM"/>
    </source>
</evidence>
<comment type="subcellular location">
    <subcellularLocation>
        <location evidence="1 10">Secreted</location>
    </subcellularLocation>
</comment>
<dbReference type="InterPro" id="IPR030480">
    <property type="entry name" value="Natr_peptide_CS"/>
</dbReference>
<reference evidence="12" key="1">
    <citation type="submission" date="2025-08" db="UniProtKB">
        <authorList>
            <consortium name="Ensembl"/>
        </authorList>
    </citation>
    <scope>IDENTIFICATION</scope>
</reference>
<evidence type="ECO:0000256" key="7">
    <source>
        <dbReference type="ARBA" id="ARBA00022858"/>
    </source>
</evidence>
<organism evidence="12 13">
    <name type="scientific">Laticauda laticaudata</name>
    <name type="common">Blue-ringed sea krait</name>
    <name type="synonym">Blue-lipped sea krait</name>
    <dbReference type="NCBI Taxonomy" id="8630"/>
    <lineage>
        <taxon>Eukaryota</taxon>
        <taxon>Metazoa</taxon>
        <taxon>Chordata</taxon>
        <taxon>Craniata</taxon>
        <taxon>Vertebrata</taxon>
        <taxon>Euteleostomi</taxon>
        <taxon>Lepidosauria</taxon>
        <taxon>Squamata</taxon>
        <taxon>Bifurcata</taxon>
        <taxon>Unidentata</taxon>
        <taxon>Episquamata</taxon>
        <taxon>Toxicofera</taxon>
        <taxon>Serpentes</taxon>
        <taxon>Colubroidea</taxon>
        <taxon>Elapidae</taxon>
        <taxon>Laticaudinae</taxon>
        <taxon>Laticauda</taxon>
    </lineage>
</organism>
<evidence type="ECO:0000256" key="3">
    <source>
        <dbReference type="ARBA" id="ARBA00022429"/>
    </source>
</evidence>
<accession>A0A8C5T0L1</accession>
<keyword evidence="5" id="KW-0800">Toxin</keyword>
<dbReference type="AlphaFoldDB" id="A0A8C5T0L1"/>
<dbReference type="GO" id="GO:0006182">
    <property type="term" value="P:cGMP biosynthetic process"/>
    <property type="evidence" value="ECO:0007669"/>
    <property type="project" value="TreeGrafter"/>
</dbReference>
<keyword evidence="13" id="KW-1185">Reference proteome</keyword>
<evidence type="ECO:0000256" key="5">
    <source>
        <dbReference type="ARBA" id="ARBA00022656"/>
    </source>
</evidence>
<dbReference type="SMART" id="SM00183">
    <property type="entry name" value="NAT_PEP"/>
    <property type="match status" value="1"/>
</dbReference>
<protein>
    <recommendedName>
        <fullName evidence="14">C-type natriuretic peptide</fullName>
    </recommendedName>
</protein>
<keyword evidence="3" id="KW-0840">Vasodilator</keyword>
<dbReference type="GeneTree" id="ENSGT00940000176180"/>
<name>A0A8C5T0L1_LATLA</name>
<keyword evidence="7 10" id="KW-0838">Vasoactive</keyword>
<reference evidence="12" key="2">
    <citation type="submission" date="2025-09" db="UniProtKB">
        <authorList>
            <consortium name="Ensembl"/>
        </authorList>
    </citation>
    <scope>IDENTIFICATION</scope>
</reference>
<dbReference type="GO" id="GO:0090729">
    <property type="term" value="F:toxin activity"/>
    <property type="evidence" value="ECO:0007669"/>
    <property type="project" value="UniProtKB-KW"/>
</dbReference>
<dbReference type="PANTHER" id="PTHR12167">
    <property type="entry name" value="C-TYPE NATRIURETIC PEPTIDE"/>
    <property type="match status" value="1"/>
</dbReference>
<dbReference type="GO" id="GO:0042311">
    <property type="term" value="P:vasodilation"/>
    <property type="evidence" value="ECO:0007669"/>
    <property type="project" value="UniProtKB-KW"/>
</dbReference>
<feature type="compositionally biased region" description="Basic and acidic residues" evidence="11">
    <location>
        <begin position="95"/>
        <end position="105"/>
    </location>
</feature>
<proteinExistence type="inferred from homology"/>
<sequence>MDGSFARLAWPGKRSTRFWNGGNFRIFPTRSRRMAPFLQLPGPDASHRPSERLATSSPPPAEESLGPAAGRSGSKAGNSAPTPPKGKGASAASRLLRDVRPDSKQSRATWGRMVHPEHHAGGGGGGGSRRLKGPAKKGLAKGCFGLKLDRIGSMSGLGC</sequence>